<evidence type="ECO:0000256" key="4">
    <source>
        <dbReference type="ARBA" id="ARBA00022670"/>
    </source>
</evidence>
<dbReference type="CDD" id="cd06097">
    <property type="entry name" value="Aspergillopepsin_like"/>
    <property type="match status" value="1"/>
</dbReference>
<reference evidence="13 14" key="1">
    <citation type="submission" date="2018-04" db="EMBL/GenBank/DDBJ databases">
        <authorList>
            <person name="Huttner S."/>
            <person name="Dainat J."/>
        </authorList>
    </citation>
    <scope>NUCLEOTIDE SEQUENCE [LARGE SCALE GENOMIC DNA]</scope>
</reference>
<dbReference type="InterPro" id="IPR001969">
    <property type="entry name" value="Aspartic_peptidase_AS"/>
</dbReference>
<protein>
    <submittedName>
        <fullName evidence="13">81a99004-89bc-4a19-b6c3-ab167c5a1e80</fullName>
    </submittedName>
</protein>
<evidence type="ECO:0000259" key="12">
    <source>
        <dbReference type="PROSITE" id="PS51767"/>
    </source>
</evidence>
<comment type="subcellular location">
    <subcellularLocation>
        <location evidence="1">Secreted</location>
    </subcellularLocation>
</comment>
<dbReference type="AlphaFoldDB" id="A0A3S4BMF0"/>
<keyword evidence="9" id="KW-0325">Glycoprotein</keyword>
<name>A0A3S4BMF0_9PEZI</name>
<dbReference type="Proteomes" id="UP000289323">
    <property type="component" value="Unassembled WGS sequence"/>
</dbReference>
<keyword evidence="5" id="KW-0732">Signal</keyword>
<evidence type="ECO:0000256" key="2">
    <source>
        <dbReference type="ARBA" id="ARBA00007447"/>
    </source>
</evidence>
<dbReference type="PANTHER" id="PTHR47966">
    <property type="entry name" value="BETA-SITE APP-CLEAVING ENZYME, ISOFORM A-RELATED"/>
    <property type="match status" value="1"/>
</dbReference>
<dbReference type="InterPro" id="IPR001461">
    <property type="entry name" value="Aspartic_peptidase_A1"/>
</dbReference>
<dbReference type="GO" id="GO:0004190">
    <property type="term" value="F:aspartic-type endopeptidase activity"/>
    <property type="evidence" value="ECO:0007669"/>
    <property type="project" value="UniProtKB-KW"/>
</dbReference>
<keyword evidence="4 11" id="KW-0645">Protease</keyword>
<evidence type="ECO:0000313" key="14">
    <source>
        <dbReference type="Proteomes" id="UP000289323"/>
    </source>
</evidence>
<dbReference type="EMBL" id="OUUZ01000011">
    <property type="protein sequence ID" value="SPQ24050.1"/>
    <property type="molecule type" value="Genomic_DNA"/>
</dbReference>
<dbReference type="SUPFAM" id="SSF50630">
    <property type="entry name" value="Acid proteases"/>
    <property type="match status" value="1"/>
</dbReference>
<dbReference type="GO" id="GO:0006508">
    <property type="term" value="P:proteolysis"/>
    <property type="evidence" value="ECO:0007669"/>
    <property type="project" value="UniProtKB-KW"/>
</dbReference>
<keyword evidence="8" id="KW-0865">Zymogen</keyword>
<accession>A0A3S4BMF0</accession>
<evidence type="ECO:0000256" key="7">
    <source>
        <dbReference type="ARBA" id="ARBA00022801"/>
    </source>
</evidence>
<dbReference type="PRINTS" id="PR00792">
    <property type="entry name" value="PEPSIN"/>
</dbReference>
<evidence type="ECO:0000256" key="8">
    <source>
        <dbReference type="ARBA" id="ARBA00023145"/>
    </source>
</evidence>
<dbReference type="PROSITE" id="PS51767">
    <property type="entry name" value="PEPTIDASE_A1"/>
    <property type="match status" value="1"/>
</dbReference>
<evidence type="ECO:0000256" key="6">
    <source>
        <dbReference type="ARBA" id="ARBA00022750"/>
    </source>
</evidence>
<dbReference type="InterPro" id="IPR034163">
    <property type="entry name" value="Aspergillopepsin-like_cat_dom"/>
</dbReference>
<evidence type="ECO:0000256" key="3">
    <source>
        <dbReference type="ARBA" id="ARBA00022525"/>
    </source>
</evidence>
<feature type="active site" evidence="10">
    <location>
        <position position="112"/>
    </location>
</feature>
<dbReference type="Pfam" id="PF00026">
    <property type="entry name" value="Asp"/>
    <property type="match status" value="1"/>
</dbReference>
<evidence type="ECO:0000256" key="5">
    <source>
        <dbReference type="ARBA" id="ARBA00022729"/>
    </source>
</evidence>
<feature type="active site" evidence="10">
    <location>
        <position position="296"/>
    </location>
</feature>
<comment type="similarity">
    <text evidence="2 11">Belongs to the peptidase A1 family.</text>
</comment>
<dbReference type="Gene3D" id="2.40.70.10">
    <property type="entry name" value="Acid Proteases"/>
    <property type="match status" value="2"/>
</dbReference>
<dbReference type="InterPro" id="IPR021109">
    <property type="entry name" value="Peptidase_aspartic_dom_sf"/>
</dbReference>
<keyword evidence="6 11" id="KW-0064">Aspartyl protease</keyword>
<sequence>MSASPSGAQKRSFTVKRLRNPAFQRHNWPRELLRTYQKYRMPIPQELLSFVGDQTGEGLLSGASTGGGGKLEQPSRADVSGVGLVAATPVNEDAEYVSPIKVGGQTINVALDSGSADLWVFSSRLPASDLVGHQAYNSSQSSSFRSLPGANFSILYADATSASGDVGTDTVDVGGATVTSQAVGMATSVSSAFAEDTNLSGLLGLAFSQLSTIKPTKQKTFFENVMPSLAEPVFTADLRKDAAGAFEFGRIDGSKFVGALSWAPVNTSSGFWQVSTRGFAVGNTQTSLPAADAIVDTGTTIMLVSEEISDGYYSQVPGAQLTPAAAGMTFPCNATLPDLLVDVDGVYTARVKGTDINFGPLNSTECFGGIQRTTNKLQVWGDVFIRSQFVVFHGGNQSLGLAPHV</sequence>
<evidence type="ECO:0000313" key="13">
    <source>
        <dbReference type="EMBL" id="SPQ24050.1"/>
    </source>
</evidence>
<dbReference type="InterPro" id="IPR033121">
    <property type="entry name" value="PEPTIDASE_A1"/>
</dbReference>
<keyword evidence="3" id="KW-0964">Secreted</keyword>
<dbReference type="FunFam" id="2.40.70.10:FF:000026">
    <property type="entry name" value="Endothiapepsin"/>
    <property type="match status" value="1"/>
</dbReference>
<proteinExistence type="inferred from homology"/>
<feature type="domain" description="Peptidase A1" evidence="12">
    <location>
        <begin position="96"/>
        <end position="402"/>
    </location>
</feature>
<dbReference type="PANTHER" id="PTHR47966:SF23">
    <property type="entry name" value="ASPARTIC ENDOPEPTIDASE, PUTATIVE (AFU_ORTHOLOGUE AFUA_2G15950)-RELATED"/>
    <property type="match status" value="1"/>
</dbReference>
<dbReference type="PROSITE" id="PS00141">
    <property type="entry name" value="ASP_PROTEASE"/>
    <property type="match status" value="2"/>
</dbReference>
<dbReference type="GO" id="GO:0005576">
    <property type="term" value="C:extracellular region"/>
    <property type="evidence" value="ECO:0007669"/>
    <property type="project" value="UniProtKB-SubCell"/>
</dbReference>
<evidence type="ECO:0000256" key="9">
    <source>
        <dbReference type="ARBA" id="ARBA00023180"/>
    </source>
</evidence>
<organism evidence="13 14">
    <name type="scientific">Thermothielavioides terrestris</name>
    <dbReference type="NCBI Taxonomy" id="2587410"/>
    <lineage>
        <taxon>Eukaryota</taxon>
        <taxon>Fungi</taxon>
        <taxon>Dikarya</taxon>
        <taxon>Ascomycota</taxon>
        <taxon>Pezizomycotina</taxon>
        <taxon>Sordariomycetes</taxon>
        <taxon>Sordariomycetidae</taxon>
        <taxon>Sordariales</taxon>
        <taxon>Chaetomiaceae</taxon>
        <taxon>Thermothielavioides</taxon>
    </lineage>
</organism>
<evidence type="ECO:0000256" key="1">
    <source>
        <dbReference type="ARBA" id="ARBA00004613"/>
    </source>
</evidence>
<evidence type="ECO:0000256" key="10">
    <source>
        <dbReference type="PIRSR" id="PIRSR601461-1"/>
    </source>
</evidence>
<keyword evidence="7 11" id="KW-0378">Hydrolase</keyword>
<evidence type="ECO:0000256" key="11">
    <source>
        <dbReference type="RuleBase" id="RU000454"/>
    </source>
</evidence>
<gene>
    <name evidence="13" type="ORF">TT172_LOCUS6469</name>
</gene>